<evidence type="ECO:0000313" key="3">
    <source>
        <dbReference type="Proteomes" id="UP001301350"/>
    </source>
</evidence>
<sequence length="76" mass="8259">MDLSAAAEGTIFTNAEWVQRFDEHEVPHGNKPNAYTLLMQALGARLIKPADVVATLEARARELGESAPNVVVSELK</sequence>
<evidence type="ECO:0000313" key="1">
    <source>
        <dbReference type="EMBL" id="KAK4534461.1"/>
    </source>
</evidence>
<dbReference type="EMBL" id="JANCYW010000014">
    <property type="protein sequence ID" value="KAK4537856.1"/>
    <property type="molecule type" value="Genomic_DNA"/>
</dbReference>
<evidence type="ECO:0000313" key="2">
    <source>
        <dbReference type="EMBL" id="KAK4537856.1"/>
    </source>
</evidence>
<gene>
    <name evidence="1" type="ORF">CDCA_CDCA02G0486</name>
    <name evidence="2" type="ORF">CDCA_CDCA14G3881</name>
</gene>
<keyword evidence="3" id="KW-1185">Reference proteome</keyword>
<protein>
    <submittedName>
        <fullName evidence="1">Uncharacterized protein</fullName>
    </submittedName>
</protein>
<organism evidence="1 3">
    <name type="scientific">Cyanidium caldarium</name>
    <name type="common">Red alga</name>
    <dbReference type="NCBI Taxonomy" id="2771"/>
    <lineage>
        <taxon>Eukaryota</taxon>
        <taxon>Rhodophyta</taxon>
        <taxon>Bangiophyceae</taxon>
        <taxon>Cyanidiales</taxon>
        <taxon>Cyanidiaceae</taxon>
        <taxon>Cyanidium</taxon>
    </lineage>
</organism>
<dbReference type="EMBL" id="JANCYW010000002">
    <property type="protein sequence ID" value="KAK4534461.1"/>
    <property type="molecule type" value="Genomic_DNA"/>
</dbReference>
<comment type="caution">
    <text evidence="1">The sequence shown here is derived from an EMBL/GenBank/DDBJ whole genome shotgun (WGS) entry which is preliminary data.</text>
</comment>
<dbReference type="AlphaFoldDB" id="A0AAV9IQW4"/>
<name>A0AAV9IQW4_CYACA</name>
<accession>A0AAV9IQW4</accession>
<dbReference type="Proteomes" id="UP001301350">
    <property type="component" value="Unassembled WGS sequence"/>
</dbReference>
<reference evidence="1 3" key="1">
    <citation type="submission" date="2022-07" db="EMBL/GenBank/DDBJ databases">
        <title>Genome-wide signatures of adaptation to extreme environments.</title>
        <authorList>
            <person name="Cho C.H."/>
            <person name="Yoon H.S."/>
        </authorList>
    </citation>
    <scope>NUCLEOTIDE SEQUENCE [LARGE SCALE GENOMIC DNA]</scope>
    <source>
        <strain evidence="1 3">DBV 063 E5</strain>
    </source>
</reference>
<proteinExistence type="predicted"/>